<keyword evidence="3" id="KW-1185">Reference proteome</keyword>
<dbReference type="EMBL" id="JAIQCV010000012">
    <property type="protein sequence ID" value="KAH1039117.1"/>
    <property type="molecule type" value="Genomic_DNA"/>
</dbReference>
<evidence type="ECO:0000313" key="2">
    <source>
        <dbReference type="EMBL" id="KAH1039117.1"/>
    </source>
</evidence>
<dbReference type="Proteomes" id="UP000828251">
    <property type="component" value="Unassembled WGS sequence"/>
</dbReference>
<dbReference type="OrthoDB" id="10606661at2759"/>
<reference evidence="2 3" key="1">
    <citation type="journal article" date="2021" name="Plant Biotechnol. J.">
        <title>Multi-omics assisted identification of the key and species-specific regulatory components of drought-tolerant mechanisms in Gossypium stocksii.</title>
        <authorList>
            <person name="Yu D."/>
            <person name="Ke L."/>
            <person name="Zhang D."/>
            <person name="Wu Y."/>
            <person name="Sun Y."/>
            <person name="Mei J."/>
            <person name="Sun J."/>
            <person name="Sun Y."/>
        </authorList>
    </citation>
    <scope>NUCLEOTIDE SEQUENCE [LARGE SCALE GENOMIC DNA]</scope>
    <source>
        <strain evidence="3">cv. E1</strain>
        <tissue evidence="2">Leaf</tissue>
    </source>
</reference>
<dbReference type="AlphaFoldDB" id="A0A9D3ZIR6"/>
<comment type="caution">
    <text evidence="2">The sequence shown here is derived from an EMBL/GenBank/DDBJ whole genome shotgun (WGS) entry which is preliminary data.</text>
</comment>
<feature type="region of interest" description="Disordered" evidence="1">
    <location>
        <begin position="28"/>
        <end position="63"/>
    </location>
</feature>
<name>A0A9D3ZIR6_9ROSI</name>
<accession>A0A9D3ZIR6</accession>
<organism evidence="2 3">
    <name type="scientific">Gossypium stocksii</name>
    <dbReference type="NCBI Taxonomy" id="47602"/>
    <lineage>
        <taxon>Eukaryota</taxon>
        <taxon>Viridiplantae</taxon>
        <taxon>Streptophyta</taxon>
        <taxon>Embryophyta</taxon>
        <taxon>Tracheophyta</taxon>
        <taxon>Spermatophyta</taxon>
        <taxon>Magnoliopsida</taxon>
        <taxon>eudicotyledons</taxon>
        <taxon>Gunneridae</taxon>
        <taxon>Pentapetalae</taxon>
        <taxon>rosids</taxon>
        <taxon>malvids</taxon>
        <taxon>Malvales</taxon>
        <taxon>Malvaceae</taxon>
        <taxon>Malvoideae</taxon>
        <taxon>Gossypium</taxon>
    </lineage>
</organism>
<proteinExistence type="predicted"/>
<protein>
    <submittedName>
        <fullName evidence="2">Uncharacterized protein</fullName>
    </submittedName>
</protein>
<evidence type="ECO:0000313" key="3">
    <source>
        <dbReference type="Proteomes" id="UP000828251"/>
    </source>
</evidence>
<feature type="compositionally biased region" description="Gly residues" evidence="1">
    <location>
        <begin position="36"/>
        <end position="51"/>
    </location>
</feature>
<evidence type="ECO:0000256" key="1">
    <source>
        <dbReference type="SAM" id="MobiDB-lite"/>
    </source>
</evidence>
<sequence length="137" mass="13809">MAPILASSTGAGHSPCVATIREPGWWSPRGALASHGGRGGSAGLGGLGGPDGDYDTQGPHAMPIMASPMANQIGLHGVGPNNLGYGTYRSHHIGHVVGPYSRLLGEDPSAGQHNEPNANLVGFQATVPTSIQNCGVP</sequence>
<gene>
    <name evidence="2" type="ORF">J1N35_040860</name>
</gene>